<reference evidence="2" key="1">
    <citation type="submission" date="2016-10" db="EMBL/GenBank/DDBJ databases">
        <authorList>
            <person name="Varghese N."/>
            <person name="Submissions S."/>
        </authorList>
    </citation>
    <scope>NUCLEOTIDE SEQUENCE [LARGE SCALE GENOMIC DNA]</scope>
    <source>
        <strain evidence="2">DSM 10014</strain>
    </source>
</reference>
<sequence length="193" mass="21803">MDCKSAKKFLQQRMEQPGAIPDLPCQYAKSYSALLQLADNLPDVAPTENLLALGCAVYAWMPTILKTWDFSEFDSGELSIKEIRSCEKLDDAASLVSGVVSKGLLNNSWVGTSKFLHFINPAVFPIWDSKVAARFNVKTHRINTQPSYLCYLHFCWGAADCLNDRLNHFSEKFSSDDRNRITAMRTIELLLFL</sequence>
<gene>
    <name evidence="1" type="ORF">SAMN04488041_1128</name>
</gene>
<dbReference type="GeneID" id="94022283"/>
<protein>
    <submittedName>
        <fullName evidence="1">Uncharacterized protein</fullName>
    </submittedName>
</protein>
<evidence type="ECO:0000313" key="1">
    <source>
        <dbReference type="EMBL" id="SDX68895.1"/>
    </source>
</evidence>
<dbReference type="EMBL" id="FNNB01000012">
    <property type="protein sequence ID" value="SDX68895.1"/>
    <property type="molecule type" value="Genomic_DNA"/>
</dbReference>
<dbReference type="AlphaFoldDB" id="A0A1H3DR48"/>
<accession>A0A1H3DR48</accession>
<name>A0A1H3DR48_9RHOB</name>
<proteinExistence type="predicted"/>
<dbReference type="Proteomes" id="UP000183076">
    <property type="component" value="Unassembled WGS sequence"/>
</dbReference>
<dbReference type="RefSeq" id="WP_074637687.1">
    <property type="nucleotide sequence ID" value="NZ_CP160849.1"/>
</dbReference>
<organism evidence="1 2">
    <name type="scientific">Sulfitobacter pontiacus</name>
    <dbReference type="NCBI Taxonomy" id="60137"/>
    <lineage>
        <taxon>Bacteria</taxon>
        <taxon>Pseudomonadati</taxon>
        <taxon>Pseudomonadota</taxon>
        <taxon>Alphaproteobacteria</taxon>
        <taxon>Rhodobacterales</taxon>
        <taxon>Roseobacteraceae</taxon>
        <taxon>Sulfitobacter</taxon>
    </lineage>
</organism>
<evidence type="ECO:0000313" key="2">
    <source>
        <dbReference type="Proteomes" id="UP000183076"/>
    </source>
</evidence>